<keyword evidence="2" id="KW-1185">Reference proteome</keyword>
<proteinExistence type="predicted"/>
<dbReference type="AlphaFoldDB" id="A0A165B3G4"/>
<evidence type="ECO:0000313" key="1">
    <source>
        <dbReference type="EMBL" id="KZV79754.1"/>
    </source>
</evidence>
<gene>
    <name evidence="1" type="ORF">EXIGLDRAFT_734316</name>
</gene>
<evidence type="ECO:0000313" key="2">
    <source>
        <dbReference type="Proteomes" id="UP000077266"/>
    </source>
</evidence>
<dbReference type="EMBL" id="KV426569">
    <property type="protein sequence ID" value="KZV79754.1"/>
    <property type="molecule type" value="Genomic_DNA"/>
</dbReference>
<dbReference type="InParanoid" id="A0A165B3G4"/>
<organism evidence="1 2">
    <name type="scientific">Exidia glandulosa HHB12029</name>
    <dbReference type="NCBI Taxonomy" id="1314781"/>
    <lineage>
        <taxon>Eukaryota</taxon>
        <taxon>Fungi</taxon>
        <taxon>Dikarya</taxon>
        <taxon>Basidiomycota</taxon>
        <taxon>Agaricomycotina</taxon>
        <taxon>Agaricomycetes</taxon>
        <taxon>Auriculariales</taxon>
        <taxon>Exidiaceae</taxon>
        <taxon>Exidia</taxon>
    </lineage>
</organism>
<reference evidence="1 2" key="1">
    <citation type="journal article" date="2016" name="Mol. Biol. Evol.">
        <title>Comparative Genomics of Early-Diverging Mushroom-Forming Fungi Provides Insights into the Origins of Lignocellulose Decay Capabilities.</title>
        <authorList>
            <person name="Nagy L.G."/>
            <person name="Riley R."/>
            <person name="Tritt A."/>
            <person name="Adam C."/>
            <person name="Daum C."/>
            <person name="Floudas D."/>
            <person name="Sun H."/>
            <person name="Yadav J.S."/>
            <person name="Pangilinan J."/>
            <person name="Larsson K.H."/>
            <person name="Matsuura K."/>
            <person name="Barry K."/>
            <person name="Labutti K."/>
            <person name="Kuo R."/>
            <person name="Ohm R.A."/>
            <person name="Bhattacharya S.S."/>
            <person name="Shirouzu T."/>
            <person name="Yoshinaga Y."/>
            <person name="Martin F.M."/>
            <person name="Grigoriev I.V."/>
            <person name="Hibbett D.S."/>
        </authorList>
    </citation>
    <scope>NUCLEOTIDE SEQUENCE [LARGE SCALE GENOMIC DNA]</scope>
    <source>
        <strain evidence="1 2">HHB12029</strain>
    </source>
</reference>
<protein>
    <submittedName>
        <fullName evidence="1">Uncharacterized protein</fullName>
    </submittedName>
</protein>
<dbReference type="Proteomes" id="UP000077266">
    <property type="component" value="Unassembled WGS sequence"/>
</dbReference>
<name>A0A165B3G4_EXIGL</name>
<sequence length="238" mass="25902">MADHKSRRRVGSAAAQPSRAPRCICGGIDLSAGPDVWSSGLVFPLCPTNQPAGRAASSQPHVVWCDTPYPALGGPPVQSRAHVTPSAADVRGSGTALDDTPCRNVEESLTRAAAERAGRLRHQPHGCSRAGCVEFFRARACGLRAPFLRGRARVCEIVLPVCPVSRLLEIRRVLCFSSAHARLKWARPCVRDRFSRPRFARRACPARARLRLSLRPACSFAFSLLTRLAFVFVGAARR</sequence>
<accession>A0A165B3G4</accession>